<evidence type="ECO:0000256" key="6">
    <source>
        <dbReference type="ARBA" id="ARBA00022816"/>
    </source>
</evidence>
<dbReference type="InterPro" id="IPR021967">
    <property type="entry name" value="Nup98_C"/>
</dbReference>
<dbReference type="GO" id="GO:0044614">
    <property type="term" value="C:nuclear pore cytoplasmic filaments"/>
    <property type="evidence" value="ECO:0007669"/>
    <property type="project" value="TreeGrafter"/>
</dbReference>
<dbReference type="Gene3D" id="1.10.10.2360">
    <property type="match status" value="1"/>
</dbReference>
<dbReference type="PANTHER" id="PTHR23198">
    <property type="entry name" value="NUCLEOPORIN"/>
    <property type="match status" value="1"/>
</dbReference>
<evidence type="ECO:0000256" key="2">
    <source>
        <dbReference type="ARBA" id="ARBA00008926"/>
    </source>
</evidence>
<dbReference type="Pfam" id="PF21240">
    <property type="entry name" value="Nup98_GLEBS"/>
    <property type="match status" value="1"/>
</dbReference>
<feature type="region of interest" description="Disordered" evidence="11">
    <location>
        <begin position="389"/>
        <end position="439"/>
    </location>
</feature>
<evidence type="ECO:0000313" key="14">
    <source>
        <dbReference type="Proteomes" id="UP000886523"/>
    </source>
</evidence>
<feature type="region of interest" description="Disordered" evidence="11">
    <location>
        <begin position="456"/>
        <end position="603"/>
    </location>
</feature>
<keyword evidence="5" id="KW-0068">Autocatalytic cleavage</keyword>
<feature type="compositionally biased region" description="Low complexity" evidence="11">
    <location>
        <begin position="482"/>
        <end position="491"/>
    </location>
</feature>
<evidence type="ECO:0000256" key="3">
    <source>
        <dbReference type="ARBA" id="ARBA00022448"/>
    </source>
</evidence>
<dbReference type="InterPro" id="IPR037665">
    <property type="entry name" value="Nucleoporin_S59-like"/>
</dbReference>
<feature type="compositionally biased region" description="Polar residues" evidence="11">
    <location>
        <begin position="31"/>
        <end position="73"/>
    </location>
</feature>
<dbReference type="Pfam" id="PF13634">
    <property type="entry name" value="Nucleoporin_FG"/>
    <property type="match status" value="4"/>
</dbReference>
<dbReference type="GO" id="GO:0051028">
    <property type="term" value="P:mRNA transport"/>
    <property type="evidence" value="ECO:0007669"/>
    <property type="project" value="UniProtKB-KW"/>
</dbReference>
<comment type="similarity">
    <text evidence="2">Belongs to the nucleoporin GLFG family.</text>
</comment>
<evidence type="ECO:0000256" key="5">
    <source>
        <dbReference type="ARBA" id="ARBA00022813"/>
    </source>
</evidence>
<dbReference type="GO" id="GO:0006606">
    <property type="term" value="P:protein import into nucleus"/>
    <property type="evidence" value="ECO:0007669"/>
    <property type="project" value="TreeGrafter"/>
</dbReference>
<keyword evidence="7" id="KW-0653">Protein transport</keyword>
<dbReference type="FunFam" id="1.10.10.2360:FF:000001">
    <property type="entry name" value="Nuclear pore complex protein Nup98-Nup96"/>
    <property type="match status" value="1"/>
</dbReference>
<evidence type="ECO:0000256" key="9">
    <source>
        <dbReference type="ARBA" id="ARBA00023132"/>
    </source>
</evidence>
<feature type="compositionally biased region" description="Polar residues" evidence="11">
    <location>
        <begin position="573"/>
        <end position="585"/>
    </location>
</feature>
<dbReference type="FunFam" id="3.30.1610.10:FF:000003">
    <property type="entry name" value="Nucleoporin SONB, putative"/>
    <property type="match status" value="1"/>
</dbReference>
<evidence type="ECO:0000256" key="1">
    <source>
        <dbReference type="ARBA" id="ARBA00004567"/>
    </source>
</evidence>
<dbReference type="InterPro" id="IPR025574">
    <property type="entry name" value="Nucleoporin_FG_rpt"/>
</dbReference>
<protein>
    <recommendedName>
        <fullName evidence="12">Peptidase S59 domain-containing protein</fullName>
    </recommendedName>
</protein>
<feature type="compositionally biased region" description="Acidic residues" evidence="11">
    <location>
        <begin position="985"/>
        <end position="1000"/>
    </location>
</feature>
<keyword evidence="10" id="KW-0539">Nucleus</keyword>
<reference evidence="13" key="1">
    <citation type="journal article" date="2020" name="Nat. Commun.">
        <title>Large-scale genome sequencing of mycorrhizal fungi provides insights into the early evolution of symbiotic traits.</title>
        <authorList>
            <person name="Miyauchi S."/>
            <person name="Kiss E."/>
            <person name="Kuo A."/>
            <person name="Drula E."/>
            <person name="Kohler A."/>
            <person name="Sanchez-Garcia M."/>
            <person name="Morin E."/>
            <person name="Andreopoulos B."/>
            <person name="Barry K.W."/>
            <person name="Bonito G."/>
            <person name="Buee M."/>
            <person name="Carver A."/>
            <person name="Chen C."/>
            <person name="Cichocki N."/>
            <person name="Clum A."/>
            <person name="Culley D."/>
            <person name="Crous P.W."/>
            <person name="Fauchery L."/>
            <person name="Girlanda M."/>
            <person name="Hayes R.D."/>
            <person name="Keri Z."/>
            <person name="LaButti K."/>
            <person name="Lipzen A."/>
            <person name="Lombard V."/>
            <person name="Magnuson J."/>
            <person name="Maillard F."/>
            <person name="Murat C."/>
            <person name="Nolan M."/>
            <person name="Ohm R.A."/>
            <person name="Pangilinan J."/>
            <person name="Pereira M.F."/>
            <person name="Perotto S."/>
            <person name="Peter M."/>
            <person name="Pfister S."/>
            <person name="Riley R."/>
            <person name="Sitrit Y."/>
            <person name="Stielow J.B."/>
            <person name="Szollosi G."/>
            <person name="Zifcakova L."/>
            <person name="Stursova M."/>
            <person name="Spatafora J.W."/>
            <person name="Tedersoo L."/>
            <person name="Vaario L.M."/>
            <person name="Yamada A."/>
            <person name="Yan M."/>
            <person name="Wang P."/>
            <person name="Xu J."/>
            <person name="Bruns T."/>
            <person name="Baldrian P."/>
            <person name="Vilgalys R."/>
            <person name="Dunand C."/>
            <person name="Henrissat B."/>
            <person name="Grigoriev I.V."/>
            <person name="Hibbett D."/>
            <person name="Nagy L.G."/>
            <person name="Martin F.M."/>
        </authorList>
    </citation>
    <scope>NUCLEOTIDE SEQUENCE</scope>
    <source>
        <strain evidence="13">UP504</strain>
    </source>
</reference>
<feature type="compositionally biased region" description="Low complexity" evidence="11">
    <location>
        <begin position="528"/>
        <end position="572"/>
    </location>
</feature>
<keyword evidence="6" id="KW-0509">mRNA transport</keyword>
<keyword evidence="3" id="KW-0813">Transport</keyword>
<feature type="region of interest" description="Disordered" evidence="11">
    <location>
        <begin position="932"/>
        <end position="1016"/>
    </location>
</feature>
<dbReference type="PROSITE" id="PS51434">
    <property type="entry name" value="NUP_C"/>
    <property type="match status" value="1"/>
</dbReference>
<feature type="compositionally biased region" description="Low complexity" evidence="11">
    <location>
        <begin position="389"/>
        <end position="419"/>
    </location>
</feature>
<dbReference type="Gene3D" id="1.25.40.690">
    <property type="match status" value="1"/>
</dbReference>
<dbReference type="Proteomes" id="UP000886523">
    <property type="component" value="Unassembled WGS sequence"/>
</dbReference>
<feature type="region of interest" description="Disordered" evidence="11">
    <location>
        <begin position="1"/>
        <end position="79"/>
    </location>
</feature>
<organism evidence="13 14">
    <name type="scientific">Hydnum rufescens UP504</name>
    <dbReference type="NCBI Taxonomy" id="1448309"/>
    <lineage>
        <taxon>Eukaryota</taxon>
        <taxon>Fungi</taxon>
        <taxon>Dikarya</taxon>
        <taxon>Basidiomycota</taxon>
        <taxon>Agaricomycotina</taxon>
        <taxon>Agaricomycetes</taxon>
        <taxon>Cantharellales</taxon>
        <taxon>Hydnaceae</taxon>
        <taxon>Hydnum</taxon>
    </lineage>
</organism>
<feature type="compositionally biased region" description="Polar residues" evidence="11">
    <location>
        <begin position="592"/>
        <end position="603"/>
    </location>
</feature>
<dbReference type="OrthoDB" id="3797628at2759"/>
<dbReference type="InterPro" id="IPR036903">
    <property type="entry name" value="Nup98_auto-Pept-S59_dom_sf"/>
</dbReference>
<comment type="caution">
    <text evidence="13">The sequence shown here is derived from an EMBL/GenBank/DDBJ whole genome shotgun (WGS) entry which is preliminary data.</text>
</comment>
<proteinExistence type="inferred from homology"/>
<dbReference type="GO" id="GO:0003723">
    <property type="term" value="F:RNA binding"/>
    <property type="evidence" value="ECO:0007669"/>
    <property type="project" value="TreeGrafter"/>
</dbReference>
<name>A0A9P6ANE6_9AGAM</name>
<keyword evidence="9" id="KW-0906">Nuclear pore complex</keyword>
<feature type="compositionally biased region" description="Low complexity" evidence="11">
    <location>
        <begin position="429"/>
        <end position="439"/>
    </location>
</feature>
<feature type="region of interest" description="Disordered" evidence="11">
    <location>
        <begin position="734"/>
        <end position="768"/>
    </location>
</feature>
<evidence type="ECO:0000256" key="10">
    <source>
        <dbReference type="ARBA" id="ARBA00023242"/>
    </source>
</evidence>
<feature type="domain" description="Peptidase S59" evidence="12">
    <location>
        <begin position="768"/>
        <end position="911"/>
    </location>
</feature>
<accession>A0A9P6ANE6</accession>
<dbReference type="GO" id="GO:0034398">
    <property type="term" value="P:telomere tethering at nuclear periphery"/>
    <property type="evidence" value="ECO:0007669"/>
    <property type="project" value="TreeGrafter"/>
</dbReference>
<keyword evidence="14" id="KW-1185">Reference proteome</keyword>
<feature type="compositionally biased region" description="Polar residues" evidence="11">
    <location>
        <begin position="471"/>
        <end position="481"/>
    </location>
</feature>
<feature type="region of interest" description="Disordered" evidence="11">
    <location>
        <begin position="313"/>
        <end position="364"/>
    </location>
</feature>
<comment type="subcellular location">
    <subcellularLocation>
        <location evidence="1">Nucleus</location>
        <location evidence="1">Nuclear pore complex</location>
    </subcellularLocation>
</comment>
<dbReference type="Pfam" id="PF04096">
    <property type="entry name" value="Nucleoporin2"/>
    <property type="match status" value="1"/>
</dbReference>
<feature type="compositionally biased region" description="Polar residues" evidence="11">
    <location>
        <begin position="319"/>
        <end position="335"/>
    </location>
</feature>
<feature type="compositionally biased region" description="Low complexity" evidence="11">
    <location>
        <begin position="734"/>
        <end position="752"/>
    </location>
</feature>
<dbReference type="GO" id="GO:0006405">
    <property type="term" value="P:RNA export from nucleus"/>
    <property type="evidence" value="ECO:0007669"/>
    <property type="project" value="TreeGrafter"/>
</dbReference>
<evidence type="ECO:0000259" key="12">
    <source>
        <dbReference type="PROSITE" id="PS51434"/>
    </source>
</evidence>
<dbReference type="SUPFAM" id="SSF82215">
    <property type="entry name" value="C-terminal autoproteolytic domain of nucleoporin nup98"/>
    <property type="match status" value="1"/>
</dbReference>
<dbReference type="Gene3D" id="3.30.1610.10">
    <property type="entry name" value="Peptidase S59, nucleoporin"/>
    <property type="match status" value="1"/>
</dbReference>
<dbReference type="Pfam" id="PF12110">
    <property type="entry name" value="Nup96"/>
    <property type="match status" value="1"/>
</dbReference>
<evidence type="ECO:0000256" key="8">
    <source>
        <dbReference type="ARBA" id="ARBA00023010"/>
    </source>
</evidence>
<keyword evidence="4" id="KW-0677">Repeat</keyword>
<evidence type="ECO:0000256" key="4">
    <source>
        <dbReference type="ARBA" id="ARBA00022737"/>
    </source>
</evidence>
<gene>
    <name evidence="13" type="ORF">BS47DRAFT_1350116</name>
</gene>
<evidence type="ECO:0000313" key="13">
    <source>
        <dbReference type="EMBL" id="KAF9508649.1"/>
    </source>
</evidence>
<sequence length="1785" mass="193030">MFGTNWGTPQNNQNQQQQSTQPATGFGAFGQPTQPQTNAFGQPQQQQSTSGFGTFAQSSSAFGRPAGQQQSAFGTFGSATPVPAQTPAFGAFGAPAAPSTTSAFGGTGAFGVRPAGAFGATPAAQPTTSIFGASSAPAPVMGTAAAPYSPYQEKDTAVGASQPVTQHFQTITAMPAYRNYSLEELRMQDYAQGRKTANQLALLAPGFGAPAQTNPTPNAFGAFGAPAQQQPSTSAFGAFGGGTNAFGQAQQPVQTGGFGGGAFGSTTTQPQTNAFGQPANTSTGGFGTSTGAAKPATGFGAFGSSTTPSTGFGTFGQSQQPAQPTTSAFGAQPSQTGFGGFGTGGTTNTFGQPAQQQQQQQPQTNIFGQPQQQENKPATTGFGAFGGASAFGQPVQQQNQPTNVFGQPVQQQPAQQPAASGFGVFGATNQQPQQQQQPANQAFNAFAKPATTTPAANIFGSFGQNQQNQQPASSIFGASQPTATTASSTGFGSWGGAGTNTTQQPSSTTNIFGAPKPPGSSLFGGFGQPPQQQQGQQQQSQQQPQTSFGGSLFGGLTTTPQSQPNQQTQQTSLFGGNSAFSQPNKSIFGASAPSSGSVFGGSTSIFPQQQNQPTTLTASLDQNVFGNNRLLSSLGPGPHVVQLSELEDKKKLPPSPFSYNMRHVPKVQPPTIGRLRGFSNPPQEPLNVSISRQNSPGISPEAFRPRSSVKKLMMPNRVENDHFIDSAKASSSFRASSVPPSSSPSTFATKAPQAAPEPTSTTVGKLKDGDYWTRPPISELQKKSFQELAHLSDFTLGRVGFGEITFLDLVNLTSLKVIADIPGGVIEFTERSCIVYVDETLKPPPGEGLNVRARITLEKCWNTDRATGEWIKDVNHPRHKKLMRTLRSKENTNFISFDNETGTWIFTVEHFTRYGLDDDDDDIDEDISEDLQVRPESPQPHTSHSPDAPSPERVFSPSSEPQQASFRHSESMSPPAVTQESTPTEVEDISDHTEEEESDQDSPHRMASSSLPWPSHLGLDPRRVHVMQASFFPSEDEDTVIPPAVNGLSSFSTKSAHLPSTFDSFALPKVKEDTVMRDSSNAGKPPSESILISRPAFAPIFDGKYTEAIIPLTKSVVAGQEGTHSDAGLALGRSFRVGWGPGGTIVHLGTLCGPTEAKASSAHSSIIHISAVESLSGNEAKIENATRLLNFQMEHSRIVLDERQLPRAVPNSELRFHHYASLFSQDDQSHEASTWRLGEALFDEIDLRLRTPVSSDVRELITFIRRKRALSNWLQTTVAPSVESYLRTHPNARTSQRLFAMLTGNQVERATESALKEGDFHLATLLAQAGGDADFRADIEEQLVKWKDQVVDAHVDDSYRKIYSLLAGVVDLLPASNSKDPVERSRELVIAEGLDWKRAFGLQLWFGTKLETPTAEALDNYQSVDRDLAARPLPWYRETPSSASNRRLWRVNSRTPENDGLYELIRLDMDIAMPLEHALYPRAFSPSPLDFRLTWHLGVLLSSCLRRRDFTDRPRITLFYDSAEEQTRGVSTNANKVTASFASQLENQGLWELGVFVLLHLERSADREVAVKAMISRNVLKLTNEAQERLRRNLNIPDAWIGEAKATLSQYQGHAFKAYEYYLQARLPQQAHDIAMDELACEAILRDDVVLLRALFQLFNPNEVRDWSFRGKLYLDYVDCVTRIPELTAGAQEAIPDAIEAAELERLNRTVPQLVQLLPGNLPDRNNWRHNVCMARMLSKLLQLQLLPAVSRPQVPAGLVPEADRLHFIQTIALRRFNNALQAVA</sequence>
<keyword evidence="8" id="KW-0811">Translocation</keyword>
<feature type="compositionally biased region" description="Low complexity" evidence="11">
    <location>
        <begin position="499"/>
        <end position="510"/>
    </location>
</feature>
<dbReference type="GO" id="GO:0008139">
    <property type="term" value="F:nuclear localization sequence binding"/>
    <property type="evidence" value="ECO:0007669"/>
    <property type="project" value="TreeGrafter"/>
</dbReference>
<evidence type="ECO:0000256" key="7">
    <source>
        <dbReference type="ARBA" id="ARBA00022927"/>
    </source>
</evidence>
<dbReference type="InterPro" id="IPR007230">
    <property type="entry name" value="Nup98_auto-Pept-S59_dom"/>
</dbReference>
<dbReference type="EMBL" id="MU129054">
    <property type="protein sequence ID" value="KAF9508649.1"/>
    <property type="molecule type" value="Genomic_DNA"/>
</dbReference>
<dbReference type="GO" id="GO:0017056">
    <property type="term" value="F:structural constituent of nuclear pore"/>
    <property type="evidence" value="ECO:0007669"/>
    <property type="project" value="InterPro"/>
</dbReference>
<evidence type="ECO:0000256" key="11">
    <source>
        <dbReference type="SAM" id="MobiDB-lite"/>
    </source>
</evidence>
<feature type="compositionally biased region" description="Polar residues" evidence="11">
    <location>
        <begin position="956"/>
        <end position="966"/>
    </location>
</feature>
<dbReference type="GO" id="GO:0000973">
    <property type="term" value="P:post-transcriptional tethering of RNA polymerase II gene DNA at nuclear periphery"/>
    <property type="evidence" value="ECO:0007669"/>
    <property type="project" value="TreeGrafter"/>
</dbReference>
<dbReference type="PANTHER" id="PTHR23198:SF6">
    <property type="entry name" value="NUCLEAR PORE COMPLEX PROTEIN NUP98-NUP96"/>
    <property type="match status" value="1"/>
</dbReference>
<feature type="compositionally biased region" description="Low complexity" evidence="11">
    <location>
        <begin position="346"/>
        <end position="364"/>
    </location>
</feature>